<feature type="region of interest" description="Disordered" evidence="1">
    <location>
        <begin position="1"/>
        <end position="20"/>
    </location>
</feature>
<keyword evidence="3" id="KW-1185">Reference proteome</keyword>
<dbReference type="PANTHER" id="PTHR34144:SF7">
    <property type="entry name" value="EXPORT PROTEIN (CAP59), PUTATIVE (AFU_ORTHOLOGUE AFUA_7G05020)-RELATED"/>
    <property type="match status" value="1"/>
</dbReference>
<dbReference type="PANTHER" id="PTHR34144">
    <property type="entry name" value="CHROMOSOME 8, WHOLE GENOME SHOTGUN SEQUENCE"/>
    <property type="match status" value="1"/>
</dbReference>
<gene>
    <name evidence="2" type="ORF">PROFUN_03911</name>
</gene>
<evidence type="ECO:0000313" key="3">
    <source>
        <dbReference type="Proteomes" id="UP000241769"/>
    </source>
</evidence>
<dbReference type="Proteomes" id="UP000241769">
    <property type="component" value="Unassembled WGS sequence"/>
</dbReference>
<dbReference type="InterPro" id="IPR021047">
    <property type="entry name" value="Mannosyltransferase_CMT1"/>
</dbReference>
<evidence type="ECO:0000313" key="2">
    <source>
        <dbReference type="EMBL" id="PRP75075.1"/>
    </source>
</evidence>
<evidence type="ECO:0000256" key="1">
    <source>
        <dbReference type="SAM" id="MobiDB-lite"/>
    </source>
</evidence>
<protein>
    <submittedName>
        <fullName evidence="2">Capsular associated protein</fullName>
    </submittedName>
</protein>
<accession>A0A2P6MTP1</accession>
<dbReference type="EMBL" id="MDYQ01000419">
    <property type="protein sequence ID" value="PRP75075.1"/>
    <property type="molecule type" value="Genomic_DNA"/>
</dbReference>
<organism evidence="2 3">
    <name type="scientific">Planoprotostelium fungivorum</name>
    <dbReference type="NCBI Taxonomy" id="1890364"/>
    <lineage>
        <taxon>Eukaryota</taxon>
        <taxon>Amoebozoa</taxon>
        <taxon>Evosea</taxon>
        <taxon>Variosea</taxon>
        <taxon>Cavosteliida</taxon>
        <taxon>Cavosteliaceae</taxon>
        <taxon>Planoprotostelium</taxon>
    </lineage>
</organism>
<comment type="caution">
    <text evidence="2">The sequence shown here is derived from an EMBL/GenBank/DDBJ whole genome shotgun (WGS) entry which is preliminary data.</text>
</comment>
<proteinExistence type="predicted"/>
<dbReference type="AlphaFoldDB" id="A0A2P6MTP1"/>
<dbReference type="OrthoDB" id="262547at2759"/>
<dbReference type="InParanoid" id="A0A2P6MTP1"/>
<reference evidence="2 3" key="1">
    <citation type="journal article" date="2018" name="Genome Biol. Evol.">
        <title>Multiple Roots of Fruiting Body Formation in Amoebozoa.</title>
        <authorList>
            <person name="Hillmann F."/>
            <person name="Forbes G."/>
            <person name="Novohradska S."/>
            <person name="Ferling I."/>
            <person name="Riege K."/>
            <person name="Groth M."/>
            <person name="Westermann M."/>
            <person name="Marz M."/>
            <person name="Spaller T."/>
            <person name="Winckler T."/>
            <person name="Schaap P."/>
            <person name="Glockner G."/>
        </authorList>
    </citation>
    <scope>NUCLEOTIDE SEQUENCE [LARGE SCALE GENOMIC DNA]</scope>
    <source>
        <strain evidence="2 3">Jena</strain>
    </source>
</reference>
<sequence>MVDQNTDRQTPSSTTSNNSWHLPCQFGAELMMNSPINKEVTERSYSILQIANRTLFMIFGFVSSGICSFHERSTFSLYTMLSRLPAVQRRIFQQNPYKCGNNKAICLLVIWTIFFLSSSKTFMNENYTFLADTNVSYFIAINFYNSEALFPHYMVQWERLVRIIGTDRVFLSIYENDSEDETPYHLKQFQDLAERLGVAHRIVSVAGQARTNTTDRIEHLARVRNKVLEPLTNHSTDGETERKWRQRDGETKVVFMNDIYYKTEDILQLLDTKGGLLFDRTSFTLILSGRFDFACGLDYYFYFYDLWVTRDITGEDFDAFYPHVRHQPSQQLLHSLICFIGRSIAGLLLGSRHAGMALLYLMPSLFWMACGSAQEEMKVIAINQNFAERYNLSRIYINPKVKVAYHRRWYYYHKYIHPVVEAIAWRVRNVESKWQASEAEAIKCEKLRWWICSDSRMIPFRLYGTMVTLTPLKTSGDIHL</sequence>
<name>A0A2P6MTP1_9EUKA</name>
<feature type="compositionally biased region" description="Polar residues" evidence="1">
    <location>
        <begin position="7"/>
        <end position="20"/>
    </location>
</feature>
<dbReference type="Pfam" id="PF11735">
    <property type="entry name" value="CAP59_mtransfer"/>
    <property type="match status" value="1"/>
</dbReference>